<keyword evidence="3" id="KW-1185">Reference proteome</keyword>
<organism evidence="2 3">
    <name type="scientific">Micrococcus lylae</name>
    <dbReference type="NCBI Taxonomy" id="1273"/>
    <lineage>
        <taxon>Bacteria</taxon>
        <taxon>Bacillati</taxon>
        <taxon>Actinomycetota</taxon>
        <taxon>Actinomycetes</taxon>
        <taxon>Micrococcales</taxon>
        <taxon>Micrococcaceae</taxon>
        <taxon>Micrococcus</taxon>
    </lineage>
</organism>
<name>A0ABY2K0T4_9MICC</name>
<comment type="caution">
    <text evidence="2">The sequence shown here is derived from an EMBL/GenBank/DDBJ whole genome shotgun (WGS) entry which is preliminary data.</text>
</comment>
<evidence type="ECO:0000313" key="3">
    <source>
        <dbReference type="Proteomes" id="UP000297477"/>
    </source>
</evidence>
<feature type="region of interest" description="Disordered" evidence="1">
    <location>
        <begin position="109"/>
        <end position="145"/>
    </location>
</feature>
<feature type="region of interest" description="Disordered" evidence="1">
    <location>
        <begin position="1"/>
        <end position="74"/>
    </location>
</feature>
<sequence length="145" mass="15509">MGTQQAVAADAGGSAGGCRDGRRARPRVVAAVTHRSGRGPRRGGVSASWEEPVRGQRRSTTRRGPRRDAVHDATRPLSVKVRGRRRCLASSRFASENDRGGAVVGLAASHFASESERGRAERVRSSRRSPCRTCGPARRGRPCPA</sequence>
<gene>
    <name evidence="2" type="ORF">E4A49_11480</name>
</gene>
<reference evidence="2 3" key="1">
    <citation type="submission" date="2019-03" db="EMBL/GenBank/DDBJ databases">
        <title>Reclassification of Micrococcus aloeverae and Micrococcus yunnanensis as later heterotypic synonyms of Micrococcus luteus.</title>
        <authorList>
            <person name="Huang C.-H."/>
        </authorList>
    </citation>
    <scope>NUCLEOTIDE SEQUENCE [LARGE SCALE GENOMIC DNA]</scope>
    <source>
        <strain evidence="2 3">BCRC 12151</strain>
    </source>
</reference>
<feature type="compositionally biased region" description="Basic and acidic residues" evidence="1">
    <location>
        <begin position="113"/>
        <end position="124"/>
    </location>
</feature>
<feature type="compositionally biased region" description="Basic residues" evidence="1">
    <location>
        <begin position="55"/>
        <end position="65"/>
    </location>
</feature>
<proteinExistence type="predicted"/>
<accession>A0ABY2K0T4</accession>
<evidence type="ECO:0000256" key="1">
    <source>
        <dbReference type="SAM" id="MobiDB-lite"/>
    </source>
</evidence>
<dbReference type="Proteomes" id="UP000297477">
    <property type="component" value="Unassembled WGS sequence"/>
</dbReference>
<feature type="compositionally biased region" description="Low complexity" evidence="1">
    <location>
        <begin position="1"/>
        <end position="12"/>
    </location>
</feature>
<evidence type="ECO:0000313" key="2">
    <source>
        <dbReference type="EMBL" id="TFH97866.1"/>
    </source>
</evidence>
<protein>
    <submittedName>
        <fullName evidence="2">Uncharacterized protein</fullName>
    </submittedName>
</protein>
<dbReference type="EMBL" id="SPKT01000036">
    <property type="protein sequence ID" value="TFH97866.1"/>
    <property type="molecule type" value="Genomic_DNA"/>
</dbReference>